<accession>A0AA86Q1T7</accession>
<dbReference type="AlphaFoldDB" id="A0AA86Q1T7"/>
<sequence length="158" mass="18229">MKVFLELNNKVKDVVVTPATLSQLRIETVKQLSIDIIKYQFMYDSKILKEDAVIEEGMLIKVIPAQLEKEPVKENMTQIFWDNLHQVAHDADSLIAKTISFALQNSDNCIKSIQQLINNAGLKTEFGSKKVEEVKEMLTDLIFGEEYEEEEEYEEDNE</sequence>
<evidence type="ECO:0000313" key="3">
    <source>
        <dbReference type="Proteomes" id="UP001642409"/>
    </source>
</evidence>
<dbReference type="Proteomes" id="UP001642409">
    <property type="component" value="Unassembled WGS sequence"/>
</dbReference>
<evidence type="ECO:0000313" key="1">
    <source>
        <dbReference type="EMBL" id="CAI9948127.1"/>
    </source>
</evidence>
<reference evidence="1" key="1">
    <citation type="submission" date="2023-06" db="EMBL/GenBank/DDBJ databases">
        <authorList>
            <person name="Kurt Z."/>
        </authorList>
    </citation>
    <scope>NUCLEOTIDE SEQUENCE</scope>
</reference>
<name>A0AA86Q1T7_9EUKA</name>
<dbReference type="EMBL" id="CATOUU010000785">
    <property type="protein sequence ID" value="CAI9948127.1"/>
    <property type="molecule type" value="Genomic_DNA"/>
</dbReference>
<gene>
    <name evidence="1" type="ORF">HINF_LOCUS35772</name>
    <name evidence="2" type="ORF">HINF_LOCUS48993</name>
</gene>
<reference evidence="2 3" key="2">
    <citation type="submission" date="2024-07" db="EMBL/GenBank/DDBJ databases">
        <authorList>
            <person name="Akdeniz Z."/>
        </authorList>
    </citation>
    <scope>NUCLEOTIDE SEQUENCE [LARGE SCALE GENOMIC DNA]</scope>
</reference>
<proteinExistence type="predicted"/>
<dbReference type="EMBL" id="CAXDID020000227">
    <property type="protein sequence ID" value="CAL6059949.1"/>
    <property type="molecule type" value="Genomic_DNA"/>
</dbReference>
<protein>
    <submittedName>
        <fullName evidence="2">Hypothetical_protein</fullName>
    </submittedName>
</protein>
<organism evidence="1">
    <name type="scientific">Hexamita inflata</name>
    <dbReference type="NCBI Taxonomy" id="28002"/>
    <lineage>
        <taxon>Eukaryota</taxon>
        <taxon>Metamonada</taxon>
        <taxon>Diplomonadida</taxon>
        <taxon>Hexamitidae</taxon>
        <taxon>Hexamitinae</taxon>
        <taxon>Hexamita</taxon>
    </lineage>
</organism>
<keyword evidence="3" id="KW-1185">Reference proteome</keyword>
<comment type="caution">
    <text evidence="1">The sequence shown here is derived from an EMBL/GenBank/DDBJ whole genome shotgun (WGS) entry which is preliminary data.</text>
</comment>
<evidence type="ECO:0000313" key="2">
    <source>
        <dbReference type="EMBL" id="CAL6059949.1"/>
    </source>
</evidence>